<dbReference type="Pfam" id="PF21369">
    <property type="entry name" value="STL11_N"/>
    <property type="match status" value="1"/>
</dbReference>
<dbReference type="Pfam" id="PF00076">
    <property type="entry name" value="RRM_1"/>
    <property type="match status" value="1"/>
</dbReference>
<feature type="domain" description="C3H1-type" evidence="8">
    <location>
        <begin position="157"/>
        <end position="184"/>
    </location>
</feature>
<dbReference type="OMA" id="FRHEMPR"/>
<evidence type="ECO:0000256" key="6">
    <source>
        <dbReference type="PROSITE-ProRule" id="PRU00723"/>
    </source>
</evidence>
<evidence type="ECO:0000259" key="8">
    <source>
        <dbReference type="PROSITE" id="PS50103"/>
    </source>
</evidence>
<evidence type="ECO:0000256" key="2">
    <source>
        <dbReference type="ARBA" id="ARBA00022771"/>
    </source>
</evidence>
<dbReference type="PROSITE" id="PS50103">
    <property type="entry name" value="ZF_C3H1"/>
    <property type="match status" value="1"/>
</dbReference>
<name>A0A4Y7LAG8_PAPSO</name>
<proteinExistence type="predicted"/>
<evidence type="ECO:0000256" key="3">
    <source>
        <dbReference type="ARBA" id="ARBA00022833"/>
    </source>
</evidence>
<keyword evidence="4 5" id="KW-0694">RNA-binding</keyword>
<dbReference type="PANTHER" id="PTHR14089:SF6">
    <property type="entry name" value="PRE-MRNA-SPLICING FACTOR RBM22"/>
    <property type="match status" value="1"/>
</dbReference>
<dbReference type="InterPro" id="IPR000571">
    <property type="entry name" value="Znf_CCCH"/>
</dbReference>
<evidence type="ECO:0000256" key="5">
    <source>
        <dbReference type="PROSITE-ProRule" id="PRU00176"/>
    </source>
</evidence>
<dbReference type="FunFam" id="3.30.70.330:FF:000476">
    <property type="entry name" value="Zinc finger CCCH domain-containing protein 4"/>
    <property type="match status" value="1"/>
</dbReference>
<dbReference type="GO" id="GO:0071007">
    <property type="term" value="C:U2-type catalytic step 2 spliceosome"/>
    <property type="evidence" value="ECO:0007669"/>
    <property type="project" value="TreeGrafter"/>
</dbReference>
<dbReference type="GO" id="GO:0036002">
    <property type="term" value="F:pre-mRNA binding"/>
    <property type="evidence" value="ECO:0007669"/>
    <property type="project" value="TreeGrafter"/>
</dbReference>
<dbReference type="Gene3D" id="3.30.70.330">
    <property type="match status" value="1"/>
</dbReference>
<dbReference type="InterPro" id="IPR039171">
    <property type="entry name" value="Cwc2/Slt11"/>
</dbReference>
<organism evidence="9 10">
    <name type="scientific">Papaver somniferum</name>
    <name type="common">Opium poppy</name>
    <dbReference type="NCBI Taxonomy" id="3469"/>
    <lineage>
        <taxon>Eukaryota</taxon>
        <taxon>Viridiplantae</taxon>
        <taxon>Streptophyta</taxon>
        <taxon>Embryophyta</taxon>
        <taxon>Tracheophyta</taxon>
        <taxon>Spermatophyta</taxon>
        <taxon>Magnoliopsida</taxon>
        <taxon>Ranunculales</taxon>
        <taxon>Papaveraceae</taxon>
        <taxon>Papaveroideae</taxon>
        <taxon>Papaver</taxon>
    </lineage>
</organism>
<dbReference type="InterPro" id="IPR036855">
    <property type="entry name" value="Znf_CCCH_sf"/>
</dbReference>
<dbReference type="CDD" id="cd12224">
    <property type="entry name" value="RRM_RBM22"/>
    <property type="match status" value="1"/>
</dbReference>
<dbReference type="GO" id="GO:0000974">
    <property type="term" value="C:Prp19 complex"/>
    <property type="evidence" value="ECO:0007669"/>
    <property type="project" value="TreeGrafter"/>
</dbReference>
<dbReference type="PANTHER" id="PTHR14089">
    <property type="entry name" value="PRE-MRNA-SPLICING FACTOR RBM22"/>
    <property type="match status" value="1"/>
</dbReference>
<dbReference type="GO" id="GO:0017070">
    <property type="term" value="F:U6 snRNA binding"/>
    <property type="evidence" value="ECO:0007669"/>
    <property type="project" value="TreeGrafter"/>
</dbReference>
<dbReference type="SMART" id="SM00360">
    <property type="entry name" value="RRM"/>
    <property type="match status" value="1"/>
</dbReference>
<evidence type="ECO:0000256" key="4">
    <source>
        <dbReference type="ARBA" id="ARBA00022884"/>
    </source>
</evidence>
<gene>
    <name evidence="9" type="ORF">C5167_044231</name>
</gene>
<reference evidence="9 10" key="1">
    <citation type="journal article" date="2018" name="Science">
        <title>The opium poppy genome and morphinan production.</title>
        <authorList>
            <person name="Guo L."/>
            <person name="Winzer T."/>
            <person name="Yang X."/>
            <person name="Li Y."/>
            <person name="Ning Z."/>
            <person name="He Z."/>
            <person name="Teodor R."/>
            <person name="Lu Y."/>
            <person name="Bowser T.A."/>
            <person name="Graham I.A."/>
            <person name="Ye K."/>
        </authorList>
    </citation>
    <scope>NUCLEOTIDE SEQUENCE [LARGE SCALE GENOMIC DNA]</scope>
    <source>
        <strain evidence="10">cv. HN1</strain>
        <tissue evidence="9">Leaves</tissue>
    </source>
</reference>
<sequence>MAHRILRDPEVDGWESSDFPILCNSCLGDNPYVRMTKNEFDKECKICTRPFTVFRWRPGRNARYKKTEICQTCSKLKNVCQVCVLDLEYGLPVQVRDSALAIDSSDSIPRSDVNREYFAEECDRRARMGIDYESSYGKAPPGNTILKLQRTTPYYDRNRAPPCTFYAWGICNRGAACPYPHEMPVTGELSRQNIKDRFYGVNDPVAAKLLKKASDMPSLAPPDDESIKSLYIGGLDTRVTEQDLIDNFYSYGEIECINFLPSRPYAFVNYKTREGAEKAAEDLSNKLVIKGLRLKLLWGKSQAQRANFGSQDDEASRQVQPQPMSYFNIPPPPSANCYPSMDPQRMGAFVPSQEGCSNSPSITSYTQQGMYYPY</sequence>
<feature type="zinc finger region" description="C3H1-type" evidence="6">
    <location>
        <begin position="157"/>
        <end position="184"/>
    </location>
</feature>
<keyword evidence="3 6" id="KW-0862">Zinc</keyword>
<dbReference type="InterPro" id="IPR000504">
    <property type="entry name" value="RRM_dom"/>
</dbReference>
<evidence type="ECO:0000313" key="10">
    <source>
        <dbReference type="Proteomes" id="UP000316621"/>
    </source>
</evidence>
<dbReference type="SUPFAM" id="SSF90229">
    <property type="entry name" value="CCCH zinc finger"/>
    <property type="match status" value="1"/>
</dbReference>
<dbReference type="OrthoDB" id="10259600at2759"/>
<dbReference type="InterPro" id="IPR048995">
    <property type="entry name" value="STL11/RBM22-like_N"/>
</dbReference>
<evidence type="ECO:0000259" key="7">
    <source>
        <dbReference type="PROSITE" id="PS50102"/>
    </source>
</evidence>
<dbReference type="Proteomes" id="UP000316621">
    <property type="component" value="Chromosome 10"/>
</dbReference>
<dbReference type="STRING" id="3469.A0A4Y7LAG8"/>
<dbReference type="Gramene" id="RZC81640">
    <property type="protein sequence ID" value="RZC81640"/>
    <property type="gene ID" value="C5167_044231"/>
</dbReference>
<dbReference type="AlphaFoldDB" id="A0A4Y7LAG8"/>
<dbReference type="PROSITE" id="PS50102">
    <property type="entry name" value="RRM"/>
    <property type="match status" value="1"/>
</dbReference>
<feature type="domain" description="RRM" evidence="7">
    <location>
        <begin position="228"/>
        <end position="301"/>
    </location>
</feature>
<dbReference type="SUPFAM" id="SSF54928">
    <property type="entry name" value="RNA-binding domain, RBD"/>
    <property type="match status" value="1"/>
</dbReference>
<evidence type="ECO:0000256" key="1">
    <source>
        <dbReference type="ARBA" id="ARBA00022723"/>
    </source>
</evidence>
<protein>
    <submittedName>
        <fullName evidence="9">Uncharacterized protein</fullName>
    </submittedName>
</protein>
<keyword evidence="2 6" id="KW-0863">Zinc-finger</keyword>
<accession>A0A4Y7LAG8</accession>
<dbReference type="GO" id="GO:0008270">
    <property type="term" value="F:zinc ion binding"/>
    <property type="evidence" value="ECO:0007669"/>
    <property type="project" value="UniProtKB-KW"/>
</dbReference>
<keyword evidence="10" id="KW-1185">Reference proteome</keyword>
<dbReference type="SMART" id="SM00356">
    <property type="entry name" value="ZnF_C3H1"/>
    <property type="match status" value="1"/>
</dbReference>
<dbReference type="GO" id="GO:0071006">
    <property type="term" value="C:U2-type catalytic step 1 spliceosome"/>
    <property type="evidence" value="ECO:0007669"/>
    <property type="project" value="TreeGrafter"/>
</dbReference>
<dbReference type="InterPro" id="IPR012677">
    <property type="entry name" value="Nucleotide-bd_a/b_plait_sf"/>
</dbReference>
<evidence type="ECO:0000313" key="9">
    <source>
        <dbReference type="EMBL" id="RZC81640.1"/>
    </source>
</evidence>
<dbReference type="EMBL" id="CM010724">
    <property type="protein sequence ID" value="RZC81640.1"/>
    <property type="molecule type" value="Genomic_DNA"/>
</dbReference>
<keyword evidence="1 6" id="KW-0479">Metal-binding</keyword>
<dbReference type="InterPro" id="IPR035979">
    <property type="entry name" value="RBD_domain_sf"/>
</dbReference>